<dbReference type="Gene3D" id="3.40.630.30">
    <property type="match status" value="1"/>
</dbReference>
<gene>
    <name evidence="1" type="ORF">GSM42_04115</name>
</gene>
<reference evidence="1 2" key="1">
    <citation type="submission" date="2019-12" db="EMBL/GenBank/DDBJ databases">
        <title>Whole-genome analyses of novel actinobacteria.</title>
        <authorList>
            <person name="Sahin N."/>
            <person name="Saygin H."/>
        </authorList>
    </citation>
    <scope>NUCLEOTIDE SEQUENCE [LARGE SCALE GENOMIC DNA]</scope>
    <source>
        <strain evidence="1 2">KC615</strain>
    </source>
</reference>
<evidence type="ECO:0008006" key="3">
    <source>
        <dbReference type="Google" id="ProtNLM"/>
    </source>
</evidence>
<protein>
    <recommendedName>
        <fullName evidence="3">N-acetyltransferase domain-containing protein</fullName>
    </recommendedName>
</protein>
<evidence type="ECO:0000313" key="2">
    <source>
        <dbReference type="Proteomes" id="UP000430692"/>
    </source>
</evidence>
<dbReference type="SUPFAM" id="SSF55729">
    <property type="entry name" value="Acyl-CoA N-acyltransferases (Nat)"/>
    <property type="match status" value="1"/>
</dbReference>
<accession>A0A6I4VXZ1</accession>
<dbReference type="EMBL" id="WUUL01000002">
    <property type="protein sequence ID" value="MXQ52932.1"/>
    <property type="molecule type" value="Genomic_DNA"/>
</dbReference>
<dbReference type="Proteomes" id="UP000430692">
    <property type="component" value="Unassembled WGS sequence"/>
</dbReference>
<name>A0A6I4VXZ1_9BACL</name>
<dbReference type="AlphaFoldDB" id="A0A6I4VXZ1"/>
<sequence>MLNPNVRLRLVSKKDFAPLFRIIGSDPEGWREFSGGLTVKNARDLEDLLSFYREEDKILPYVVETSDDNKRYTIVGLTSFDFWYKKDFEQRSEIYTSYLLAKRSRGTGMLQVITHTLLKTLLDMGLTPARSVGTHNTPSWKACEHTGRLDRKLTEGGQTRGIFVVTKTEWTIVEKKLQDLYAQKHAR</sequence>
<evidence type="ECO:0000313" key="1">
    <source>
        <dbReference type="EMBL" id="MXQ52932.1"/>
    </source>
</evidence>
<organism evidence="1 2">
    <name type="scientific">Shimazuella alba</name>
    <dbReference type="NCBI Taxonomy" id="2690964"/>
    <lineage>
        <taxon>Bacteria</taxon>
        <taxon>Bacillati</taxon>
        <taxon>Bacillota</taxon>
        <taxon>Bacilli</taxon>
        <taxon>Bacillales</taxon>
        <taxon>Thermoactinomycetaceae</taxon>
        <taxon>Shimazuella</taxon>
    </lineage>
</organism>
<keyword evidence="2" id="KW-1185">Reference proteome</keyword>
<dbReference type="InterPro" id="IPR016181">
    <property type="entry name" value="Acyl_CoA_acyltransferase"/>
</dbReference>
<proteinExistence type="predicted"/>
<comment type="caution">
    <text evidence="1">The sequence shown here is derived from an EMBL/GenBank/DDBJ whole genome shotgun (WGS) entry which is preliminary data.</text>
</comment>